<reference evidence="7" key="1">
    <citation type="submission" date="2021-02" db="EMBL/GenBank/DDBJ databases">
        <authorList>
            <person name="Nowell W R."/>
        </authorList>
    </citation>
    <scope>NUCLEOTIDE SEQUENCE</scope>
</reference>
<dbReference type="EMBL" id="CAJOBA010038545">
    <property type="protein sequence ID" value="CAF4062630.1"/>
    <property type="molecule type" value="Genomic_DNA"/>
</dbReference>
<evidence type="ECO:0000313" key="6">
    <source>
        <dbReference type="EMBL" id="CAF1255578.1"/>
    </source>
</evidence>
<dbReference type="InterPro" id="IPR011009">
    <property type="entry name" value="Kinase-like_dom_sf"/>
</dbReference>
<evidence type="ECO:0000313" key="8">
    <source>
        <dbReference type="Proteomes" id="UP000682733"/>
    </source>
</evidence>
<dbReference type="GO" id="GO:0006646">
    <property type="term" value="P:phosphatidylethanolamine biosynthetic process"/>
    <property type="evidence" value="ECO:0007669"/>
    <property type="project" value="TreeGrafter"/>
</dbReference>
<keyword evidence="2" id="KW-1208">Phospholipid metabolism</keyword>
<evidence type="ECO:0000256" key="3">
    <source>
        <dbReference type="ARBA" id="ARBA00037883"/>
    </source>
</evidence>
<gene>
    <name evidence="6" type="ORF">OVA965_LOCUS26478</name>
    <name evidence="7" type="ORF">TMI583_LOCUS27218</name>
</gene>
<sequence length="362" mass="42460">MPCAIRIEIAPKRTSNRDELQCLRIICQVMSINDSTIVKDVALTELSLENNIFSLIQIIHPQWSKFNTVFKRFDKGLNNSVIAVFEIDTNTNEIINESEGLLIKIYGHDTDLFIDRQNELNIMKKISNHGFSNNILLQFSNGYICSYIPGEACNSKQVLSEHISFLIAKKLAHYHSLPLPNEKLGTCLISRMKKFFSAIKVKDQLHTNLSADIEHIETFIMPRFELDIVLCHNDLVADNIIYNVEKDDVSFIDFEYGFYNYWLYDIADHFTQCDDLYPSREYQKQWLSVYLLYKTKHSRDEQFDLDTLCNLITKFSALSNLFWTLWAYAKAHLMNNDHFSYEENGKMRYNKYLELKPFLFVQ</sequence>
<organism evidence="7 8">
    <name type="scientific">Didymodactylos carnosus</name>
    <dbReference type="NCBI Taxonomy" id="1234261"/>
    <lineage>
        <taxon>Eukaryota</taxon>
        <taxon>Metazoa</taxon>
        <taxon>Spiralia</taxon>
        <taxon>Gnathifera</taxon>
        <taxon>Rotifera</taxon>
        <taxon>Eurotatoria</taxon>
        <taxon>Bdelloidea</taxon>
        <taxon>Philodinida</taxon>
        <taxon>Philodinidae</taxon>
        <taxon>Didymodactylos</taxon>
    </lineage>
</organism>
<evidence type="ECO:0000256" key="5">
    <source>
        <dbReference type="ARBA" id="ARBA00038874"/>
    </source>
</evidence>
<dbReference type="Gene3D" id="3.30.200.20">
    <property type="entry name" value="Phosphorylase Kinase, domain 1"/>
    <property type="match status" value="1"/>
</dbReference>
<comment type="similarity">
    <text evidence="4">Belongs to the choline/ethanolamine kinase family.</text>
</comment>
<evidence type="ECO:0000256" key="1">
    <source>
        <dbReference type="ARBA" id="ARBA00023209"/>
    </source>
</evidence>
<dbReference type="Proteomes" id="UP000677228">
    <property type="component" value="Unassembled WGS sequence"/>
</dbReference>
<dbReference type="Pfam" id="PF01633">
    <property type="entry name" value="Choline_kinase"/>
    <property type="match status" value="1"/>
</dbReference>
<dbReference type="SUPFAM" id="SSF56112">
    <property type="entry name" value="Protein kinase-like (PK-like)"/>
    <property type="match status" value="1"/>
</dbReference>
<proteinExistence type="inferred from homology"/>
<accession>A0A8S2PR36</accession>
<dbReference type="GO" id="GO:0004305">
    <property type="term" value="F:ethanolamine kinase activity"/>
    <property type="evidence" value="ECO:0007669"/>
    <property type="project" value="UniProtKB-EC"/>
</dbReference>
<comment type="pathway">
    <text evidence="3">Phospholipid metabolism; phosphatidylethanolamine biosynthesis; phosphatidylethanolamine from ethanolamine: step 1/3.</text>
</comment>
<keyword evidence="1" id="KW-0443">Lipid metabolism</keyword>
<dbReference type="Gene3D" id="3.90.1200.10">
    <property type="match status" value="1"/>
</dbReference>
<keyword evidence="1" id="KW-0594">Phospholipid biosynthesis</keyword>
<evidence type="ECO:0000256" key="2">
    <source>
        <dbReference type="ARBA" id="ARBA00023264"/>
    </source>
</evidence>
<dbReference type="PANTHER" id="PTHR22603:SF66">
    <property type="entry name" value="ETHANOLAMINE KINASE"/>
    <property type="match status" value="1"/>
</dbReference>
<dbReference type="EC" id="2.7.1.82" evidence="5"/>
<evidence type="ECO:0000313" key="7">
    <source>
        <dbReference type="EMBL" id="CAF4062630.1"/>
    </source>
</evidence>
<name>A0A8S2PR36_9BILA</name>
<dbReference type="Proteomes" id="UP000682733">
    <property type="component" value="Unassembled WGS sequence"/>
</dbReference>
<protein>
    <recommendedName>
        <fullName evidence="5">ethanolamine kinase</fullName>
        <ecNumber evidence="5">2.7.1.82</ecNumber>
    </recommendedName>
</protein>
<dbReference type="AlphaFoldDB" id="A0A8S2PR36"/>
<evidence type="ECO:0000256" key="4">
    <source>
        <dbReference type="ARBA" id="ARBA00038211"/>
    </source>
</evidence>
<dbReference type="EMBL" id="CAJNOK010016992">
    <property type="protein sequence ID" value="CAF1255578.1"/>
    <property type="molecule type" value="Genomic_DNA"/>
</dbReference>
<keyword evidence="1" id="KW-0444">Lipid biosynthesis</keyword>
<dbReference type="PANTHER" id="PTHR22603">
    <property type="entry name" value="CHOLINE/ETHANOALAMINE KINASE"/>
    <property type="match status" value="1"/>
</dbReference>
<comment type="caution">
    <text evidence="7">The sequence shown here is derived from an EMBL/GenBank/DDBJ whole genome shotgun (WGS) entry which is preliminary data.</text>
</comment>
<dbReference type="GO" id="GO:0005737">
    <property type="term" value="C:cytoplasm"/>
    <property type="evidence" value="ECO:0007669"/>
    <property type="project" value="TreeGrafter"/>
</dbReference>